<organism evidence="2 3">
    <name type="scientific">Croceivirga thetidis</name>
    <dbReference type="NCBI Taxonomy" id="2721623"/>
    <lineage>
        <taxon>Bacteria</taxon>
        <taxon>Pseudomonadati</taxon>
        <taxon>Bacteroidota</taxon>
        <taxon>Flavobacteriia</taxon>
        <taxon>Flavobacteriales</taxon>
        <taxon>Flavobacteriaceae</taxon>
        <taxon>Croceivirga</taxon>
    </lineage>
</organism>
<protein>
    <submittedName>
        <fullName evidence="2">TIR domain-containing protein</fullName>
    </submittedName>
</protein>
<evidence type="ECO:0000259" key="1">
    <source>
        <dbReference type="Pfam" id="PF13676"/>
    </source>
</evidence>
<sequence length="390" mass="45709">MKSFKSPLSIYVIWHPSFKEGIKYAESIYNTYSGENDFVTHARYDIPVSYRTLSYGKDIFAPIPFSESDKNALIILVDEFMFNDEDWTIGLNKLLKSKPKNTRVFPISFSKYAFDLNKEFLSSTQFIKTKQQSPDFGNDFASNNKIIKYRLLESIAKFLFNVKENYNTKTDSDAPIKLFISHAKADGEKLAIDFRNYIYGNTKLKAFFDANDIADGHYFEQEIKKNIDHSAFIIFNTDEYANREWCRKEVIIAKRYRCPIIAVMDIKKGERRSFPYSGNFPTIIWDDNFEEVINLILSQIISDKYNELFLKSIVTMYKLEEKYSCIILPKAPELFNYIDIERFKEERKEVKPFIILYPDPPIGIEELNLLNDIDSEIKFITPLMLPTYTT</sequence>
<dbReference type="Proteomes" id="UP000718451">
    <property type="component" value="Unassembled WGS sequence"/>
</dbReference>
<dbReference type="Pfam" id="PF13676">
    <property type="entry name" value="TIR_2"/>
    <property type="match status" value="1"/>
</dbReference>
<accession>A0ABX1GLM6</accession>
<dbReference type="EMBL" id="JAAWWL010000001">
    <property type="protein sequence ID" value="NKI30778.1"/>
    <property type="molecule type" value="Genomic_DNA"/>
</dbReference>
<dbReference type="Gene3D" id="3.40.50.10140">
    <property type="entry name" value="Toll/interleukin-1 receptor homology (TIR) domain"/>
    <property type="match status" value="1"/>
</dbReference>
<gene>
    <name evidence="2" type="ORF">HCU67_02400</name>
</gene>
<evidence type="ECO:0000313" key="3">
    <source>
        <dbReference type="Proteomes" id="UP000718451"/>
    </source>
</evidence>
<dbReference type="InterPro" id="IPR000157">
    <property type="entry name" value="TIR_dom"/>
</dbReference>
<feature type="domain" description="TIR" evidence="1">
    <location>
        <begin position="179"/>
        <end position="264"/>
    </location>
</feature>
<name>A0ABX1GLM6_9FLAO</name>
<dbReference type="InterPro" id="IPR035897">
    <property type="entry name" value="Toll_tir_struct_dom_sf"/>
</dbReference>
<dbReference type="RefSeq" id="WP_168551010.1">
    <property type="nucleotide sequence ID" value="NZ_JAAWWL010000001.1"/>
</dbReference>
<comment type="caution">
    <text evidence="2">The sequence shown here is derived from an EMBL/GenBank/DDBJ whole genome shotgun (WGS) entry which is preliminary data.</text>
</comment>
<evidence type="ECO:0000313" key="2">
    <source>
        <dbReference type="EMBL" id="NKI30778.1"/>
    </source>
</evidence>
<keyword evidence="3" id="KW-1185">Reference proteome</keyword>
<dbReference type="SUPFAM" id="SSF52200">
    <property type="entry name" value="Toll/Interleukin receptor TIR domain"/>
    <property type="match status" value="1"/>
</dbReference>
<proteinExistence type="predicted"/>
<reference evidence="2 3" key="1">
    <citation type="submission" date="2020-04" db="EMBL/GenBank/DDBJ databases">
        <authorList>
            <person name="Yoon J."/>
        </authorList>
    </citation>
    <scope>NUCLEOTIDE SEQUENCE [LARGE SCALE GENOMIC DNA]</scope>
    <source>
        <strain evidence="2 3">DJ-13</strain>
    </source>
</reference>